<dbReference type="HOGENOM" id="CLU_618355_0_0_1"/>
<evidence type="ECO:0000313" key="2">
    <source>
        <dbReference type="EMBL" id="KIM86431.1"/>
    </source>
</evidence>
<evidence type="ECO:0008006" key="4">
    <source>
        <dbReference type="Google" id="ProtNLM"/>
    </source>
</evidence>
<feature type="region of interest" description="Disordered" evidence="1">
    <location>
        <begin position="120"/>
        <end position="344"/>
    </location>
</feature>
<dbReference type="STRING" id="765440.A0A0C3G6Z9"/>
<dbReference type="Proteomes" id="UP000054166">
    <property type="component" value="Unassembled WGS sequence"/>
</dbReference>
<reference evidence="2 3" key="1">
    <citation type="submission" date="2014-04" db="EMBL/GenBank/DDBJ databases">
        <authorList>
            <consortium name="DOE Joint Genome Institute"/>
            <person name="Kuo A."/>
            <person name="Tarkka M."/>
            <person name="Buscot F."/>
            <person name="Kohler A."/>
            <person name="Nagy L.G."/>
            <person name="Floudas D."/>
            <person name="Copeland A."/>
            <person name="Barry K.W."/>
            <person name="Cichocki N."/>
            <person name="Veneault-Fourrey C."/>
            <person name="LaButti K."/>
            <person name="Lindquist E.A."/>
            <person name="Lipzen A."/>
            <person name="Lundell T."/>
            <person name="Morin E."/>
            <person name="Murat C."/>
            <person name="Sun H."/>
            <person name="Tunlid A."/>
            <person name="Henrissat B."/>
            <person name="Grigoriev I.V."/>
            <person name="Hibbett D.S."/>
            <person name="Martin F."/>
            <person name="Nordberg H.P."/>
            <person name="Cantor M.N."/>
            <person name="Hua S.X."/>
        </authorList>
    </citation>
    <scope>NUCLEOTIDE SEQUENCE [LARGE SCALE GENOMIC DNA]</scope>
    <source>
        <strain evidence="2 3">F 1598</strain>
    </source>
</reference>
<dbReference type="EMBL" id="KN832982">
    <property type="protein sequence ID" value="KIM86431.1"/>
    <property type="molecule type" value="Genomic_DNA"/>
</dbReference>
<sequence>MRNEVPPTRKGYDDEMDVDDDDEKYLDNYDEEEDEGFMPETKIVLVGDDNLESSKSQFSCIFSTYIYALSPAPIRYQDKGKSKETEVGKGVEKGVEWGKMVGKIMGAHVVVMSPSILHGGMQAGKQPIASTSTSISETTTKLSSTKDDPKSKSNDTSTTDKLEPKPTEKPKATGKLCWSNAKTKEAKETNEAKKKESEVKKEEAKKNLRNRAARNVNPPEDFYPTPTSTQKKKTPPYQNLKPNHYPNPNPKRPPAKEASSARVKRGVIFSSDEDEEPQPPKKRLQRGKGKWDQVIRVPRNPPSTTNPSTASGSPPEDVEEEDVDVEMAAADEDLKIKPTSPPHLQNSVAYVDIISEANCVFFPHSNSQQKITPPTNPSPKTKIKSPTSDETATTNKKPTSDESPAESDSKDKAAGSKSTGTGKATISTKGKTGRTSKKFFAKK</sequence>
<feature type="compositionally biased region" description="Acidic residues" evidence="1">
    <location>
        <begin position="316"/>
        <end position="331"/>
    </location>
</feature>
<feature type="compositionally biased region" description="Low complexity" evidence="1">
    <location>
        <begin position="302"/>
        <end position="315"/>
    </location>
</feature>
<feature type="compositionally biased region" description="Basic residues" evidence="1">
    <location>
        <begin position="431"/>
        <end position="443"/>
    </location>
</feature>
<evidence type="ECO:0000313" key="3">
    <source>
        <dbReference type="Proteomes" id="UP000054166"/>
    </source>
</evidence>
<evidence type="ECO:0000256" key="1">
    <source>
        <dbReference type="SAM" id="MobiDB-lite"/>
    </source>
</evidence>
<feature type="region of interest" description="Disordered" evidence="1">
    <location>
        <begin position="1"/>
        <end position="22"/>
    </location>
</feature>
<proteinExistence type="predicted"/>
<dbReference type="InParanoid" id="A0A0C3G6Z9"/>
<protein>
    <recommendedName>
        <fullName evidence="4">DNA polymerase delta subunit 3</fullName>
    </recommendedName>
</protein>
<reference evidence="3" key="2">
    <citation type="submission" date="2015-01" db="EMBL/GenBank/DDBJ databases">
        <title>Evolutionary Origins and Diversification of the Mycorrhizal Mutualists.</title>
        <authorList>
            <consortium name="DOE Joint Genome Institute"/>
            <consortium name="Mycorrhizal Genomics Consortium"/>
            <person name="Kohler A."/>
            <person name="Kuo A."/>
            <person name="Nagy L.G."/>
            <person name="Floudas D."/>
            <person name="Copeland A."/>
            <person name="Barry K.W."/>
            <person name="Cichocki N."/>
            <person name="Veneault-Fourrey C."/>
            <person name="LaButti K."/>
            <person name="Lindquist E.A."/>
            <person name="Lipzen A."/>
            <person name="Lundell T."/>
            <person name="Morin E."/>
            <person name="Murat C."/>
            <person name="Riley R."/>
            <person name="Ohm R."/>
            <person name="Sun H."/>
            <person name="Tunlid A."/>
            <person name="Henrissat B."/>
            <person name="Grigoriev I.V."/>
            <person name="Hibbett D.S."/>
            <person name="Martin F."/>
        </authorList>
    </citation>
    <scope>NUCLEOTIDE SEQUENCE [LARGE SCALE GENOMIC DNA]</scope>
    <source>
        <strain evidence="3">F 1598</strain>
    </source>
</reference>
<feature type="compositionally biased region" description="Basic and acidic residues" evidence="1">
    <location>
        <begin position="144"/>
        <end position="171"/>
    </location>
</feature>
<name>A0A0C3G6Z9_PILCF</name>
<keyword evidence="3" id="KW-1185">Reference proteome</keyword>
<feature type="compositionally biased region" description="Basic and acidic residues" evidence="1">
    <location>
        <begin position="182"/>
        <end position="206"/>
    </location>
</feature>
<feature type="compositionally biased region" description="Low complexity" evidence="1">
    <location>
        <begin position="130"/>
        <end position="143"/>
    </location>
</feature>
<dbReference type="AlphaFoldDB" id="A0A0C3G6Z9"/>
<gene>
    <name evidence="2" type="ORF">PILCRDRAFT_4925</name>
</gene>
<accession>A0A0C3G6Z9</accession>
<feature type="compositionally biased region" description="Polar residues" evidence="1">
    <location>
        <begin position="384"/>
        <end position="397"/>
    </location>
</feature>
<dbReference type="OrthoDB" id="514823at2759"/>
<feature type="region of interest" description="Disordered" evidence="1">
    <location>
        <begin position="365"/>
        <end position="443"/>
    </location>
</feature>
<organism evidence="2 3">
    <name type="scientific">Piloderma croceum (strain F 1598)</name>
    <dbReference type="NCBI Taxonomy" id="765440"/>
    <lineage>
        <taxon>Eukaryota</taxon>
        <taxon>Fungi</taxon>
        <taxon>Dikarya</taxon>
        <taxon>Basidiomycota</taxon>
        <taxon>Agaricomycotina</taxon>
        <taxon>Agaricomycetes</taxon>
        <taxon>Agaricomycetidae</taxon>
        <taxon>Atheliales</taxon>
        <taxon>Atheliaceae</taxon>
        <taxon>Piloderma</taxon>
    </lineage>
</organism>